<sequence length="281" mass="29629">MMYKSFLSKFGFVLAIAGAVLIPTTAKANVTGNTQTLIDWDQLATGWTAPTSGQVRTYSAGQGSVDLSFVLGNKTSFASFGGSGATPAISSTLNGSEGADNKSLHIQMDAQAIGLGQGANSVTMNTSFRGFSSPLNDVSFTLYDVDISTNNTWQDRIILKGFSGNQVVNPIFTPQLAQNNTIQIVDAYTIDGIRFDSNANNGNNGNVLVKFASAIDRFELVFTDGDDISISNPQAHGIGIGDITYTIGVTQSVPEPASILGLLVFGTFGLSSVVKRKQDNC</sequence>
<dbReference type="EMBL" id="AP018216">
    <property type="protein sequence ID" value="BAY70686.1"/>
    <property type="molecule type" value="Genomic_DNA"/>
</dbReference>
<evidence type="ECO:0000256" key="1">
    <source>
        <dbReference type="SAM" id="SignalP"/>
    </source>
</evidence>
<protein>
    <recommendedName>
        <fullName evidence="4">PEP-CTERM protein-sorting domain-containing protein</fullName>
    </recommendedName>
</protein>
<organism evidence="2 3">
    <name type="scientific">Trichormus variabilis NIES-23</name>
    <dbReference type="NCBI Taxonomy" id="1973479"/>
    <lineage>
        <taxon>Bacteria</taxon>
        <taxon>Bacillati</taxon>
        <taxon>Cyanobacteriota</taxon>
        <taxon>Cyanophyceae</taxon>
        <taxon>Nostocales</taxon>
        <taxon>Nostocaceae</taxon>
        <taxon>Trichormus</taxon>
    </lineage>
</organism>
<evidence type="ECO:0008006" key="4">
    <source>
        <dbReference type="Google" id="ProtNLM"/>
    </source>
</evidence>
<feature type="chain" id="PRO_5013300777" description="PEP-CTERM protein-sorting domain-containing protein" evidence="1">
    <location>
        <begin position="29"/>
        <end position="281"/>
    </location>
</feature>
<name>A0A1Z4KNY1_ANAVA</name>
<reference evidence="2 3" key="1">
    <citation type="submission" date="2017-06" db="EMBL/GenBank/DDBJ databases">
        <title>Genome sequencing of cyanobaciteial culture collection at National Institute for Environmental Studies (NIES).</title>
        <authorList>
            <person name="Hirose Y."/>
            <person name="Shimura Y."/>
            <person name="Fujisawa T."/>
            <person name="Nakamura Y."/>
            <person name="Kawachi M."/>
        </authorList>
    </citation>
    <scope>NUCLEOTIDE SEQUENCE [LARGE SCALE GENOMIC DNA]</scope>
    <source>
        <strain evidence="2 3">NIES-23</strain>
    </source>
</reference>
<feature type="signal peptide" evidence="1">
    <location>
        <begin position="1"/>
        <end position="28"/>
    </location>
</feature>
<dbReference type="Proteomes" id="UP000217507">
    <property type="component" value="Chromosome"/>
</dbReference>
<evidence type="ECO:0000313" key="2">
    <source>
        <dbReference type="EMBL" id="BAY70686.1"/>
    </source>
</evidence>
<accession>A0A1Z4KNY1</accession>
<gene>
    <name evidence="2" type="ORF">NIES23_34930</name>
</gene>
<dbReference type="InterPro" id="IPR013424">
    <property type="entry name" value="Ice-binding_C"/>
</dbReference>
<dbReference type="NCBIfam" id="TIGR02595">
    <property type="entry name" value="PEP_CTERM"/>
    <property type="match status" value="1"/>
</dbReference>
<evidence type="ECO:0000313" key="3">
    <source>
        <dbReference type="Proteomes" id="UP000217507"/>
    </source>
</evidence>
<proteinExistence type="predicted"/>
<dbReference type="AlphaFoldDB" id="A0A1Z4KNY1"/>
<keyword evidence="1" id="KW-0732">Signal</keyword>